<dbReference type="Proteomes" id="UP000095286">
    <property type="component" value="Unplaced"/>
</dbReference>
<dbReference type="WBParaSite" id="RSKR_0000961633.1">
    <property type="protein sequence ID" value="RSKR_0000961633.1"/>
    <property type="gene ID" value="RSKR_0000961633"/>
</dbReference>
<reference evidence="2" key="1">
    <citation type="submission" date="2016-11" db="UniProtKB">
        <authorList>
            <consortium name="WormBaseParasite"/>
        </authorList>
    </citation>
    <scope>IDENTIFICATION</scope>
    <source>
        <strain evidence="2">KR3021</strain>
    </source>
</reference>
<name>A0AC35UAR3_9BILA</name>
<evidence type="ECO:0000313" key="2">
    <source>
        <dbReference type="WBParaSite" id="RSKR_0000961633.1"/>
    </source>
</evidence>
<sequence>TVVYLFDSERNTNFRQHLLKRRQTATTNKWKYPLVVEIEVAVLGIGPISEHDMKFSIACYFREKYFDTRLKYKAIAGLNELPLNYDSLKNLWKPDSHILNGRKSSIHSITVPNVLLRVRADGRVTISRRLTIEAKCEMFFKKFPMDTNYCHLSIGSLNYYSDEIVYKWSKLEFDKSMTVMLPQYKLIGNFTSQVNISDKRIAGKSRTILKVHFKFQRLQGFYILQIYTPMSMITLISGLGFFIDKTSVAARCSLAIFSILSIITIGFGSRSELPKIAIINNCQYAYIRKKIKELEGLKSKKLICQMFASSILSTERASFTVAQDELPLEKEKNKVWWKFWCCKEKEEKTSVFYSMAVKASKAKRTLMTQDPASVVNKIDYLARIIFPSLYIFFLISYFYTYTYSMEDEIDSIIY</sequence>
<protein>
    <submittedName>
        <fullName evidence="2">Neur_chan_LBD domain-containing protein</fullName>
    </submittedName>
</protein>
<evidence type="ECO:0000313" key="1">
    <source>
        <dbReference type="Proteomes" id="UP000095286"/>
    </source>
</evidence>
<accession>A0AC35UAR3</accession>
<organism evidence="1 2">
    <name type="scientific">Rhabditophanes sp. KR3021</name>
    <dbReference type="NCBI Taxonomy" id="114890"/>
    <lineage>
        <taxon>Eukaryota</taxon>
        <taxon>Metazoa</taxon>
        <taxon>Ecdysozoa</taxon>
        <taxon>Nematoda</taxon>
        <taxon>Chromadorea</taxon>
        <taxon>Rhabditida</taxon>
        <taxon>Tylenchina</taxon>
        <taxon>Panagrolaimomorpha</taxon>
        <taxon>Strongyloidoidea</taxon>
        <taxon>Alloionematidae</taxon>
        <taxon>Rhabditophanes</taxon>
    </lineage>
</organism>
<proteinExistence type="predicted"/>